<proteinExistence type="predicted"/>
<keyword evidence="2" id="KW-1185">Reference proteome</keyword>
<reference evidence="1" key="1">
    <citation type="submission" date="2023-05" db="EMBL/GenBank/DDBJ databases">
        <title>Genome analysis of newly isolated bacteriophages.</title>
        <authorList>
            <person name="Wojcicki M."/>
            <person name="Swider O."/>
            <person name="Srednicka P."/>
            <person name="Shymialevich D."/>
        </authorList>
    </citation>
    <scope>NUCLEOTIDE SEQUENCE</scope>
</reference>
<name>A0AA50F3A3_9CAUD</name>
<dbReference type="EMBL" id="OR067835">
    <property type="protein sequence ID" value="WLW41037.1"/>
    <property type="molecule type" value="Genomic_DNA"/>
</dbReference>
<gene>
    <name evidence="1" type="ORF">IBHPHPPA_00037</name>
</gene>
<protein>
    <submittedName>
        <fullName evidence="1">Uncharacterized protein</fullName>
    </submittedName>
</protein>
<accession>A0AA50F3A3</accession>
<organism evidence="1 2">
    <name type="scientific">Salmonella phage KKP 3828</name>
    <dbReference type="NCBI Taxonomy" id="3041358"/>
    <lineage>
        <taxon>Viruses</taxon>
        <taxon>Duplodnaviria</taxon>
        <taxon>Heunggongvirae</taxon>
        <taxon>Uroviricota</taxon>
        <taxon>Caudoviricetes</taxon>
        <taxon>Autographivirales</taxon>
        <taxon>Autoscriptoviridae</taxon>
        <taxon>Slopekvirinae</taxon>
        <taxon>Koutsourovirus</taxon>
        <taxon>Koutsourovirus KKP3828</taxon>
    </lineage>
</organism>
<sequence>MKKQSMKQMRLKAWELFYADEFTKLELLMLDMAEQYPEQHRELAKNMAAAIHDQHDLDCLEEIGL</sequence>
<dbReference type="Proteomes" id="UP001234853">
    <property type="component" value="Segment"/>
</dbReference>
<evidence type="ECO:0000313" key="1">
    <source>
        <dbReference type="EMBL" id="WLW41037.1"/>
    </source>
</evidence>
<evidence type="ECO:0000313" key="2">
    <source>
        <dbReference type="Proteomes" id="UP001234853"/>
    </source>
</evidence>